<dbReference type="AlphaFoldDB" id="A0AA40EQT7"/>
<dbReference type="InterPro" id="IPR052279">
    <property type="entry name" value="EngB_GTPase"/>
</dbReference>
<dbReference type="GO" id="GO:0005739">
    <property type="term" value="C:mitochondrion"/>
    <property type="evidence" value="ECO:0007669"/>
    <property type="project" value="TreeGrafter"/>
</dbReference>
<dbReference type="PROSITE" id="PS51706">
    <property type="entry name" value="G_ENGB"/>
    <property type="match status" value="1"/>
</dbReference>
<keyword evidence="1" id="KW-0479">Metal-binding</keyword>
<feature type="region of interest" description="Disordered" evidence="5">
    <location>
        <begin position="548"/>
        <end position="581"/>
    </location>
</feature>
<evidence type="ECO:0000313" key="8">
    <source>
        <dbReference type="Proteomes" id="UP001172155"/>
    </source>
</evidence>
<dbReference type="PRINTS" id="PR01217">
    <property type="entry name" value="PRICHEXTENSN"/>
</dbReference>
<feature type="region of interest" description="Disordered" evidence="5">
    <location>
        <begin position="19"/>
        <end position="201"/>
    </location>
</feature>
<dbReference type="Gene3D" id="3.40.50.300">
    <property type="entry name" value="P-loop containing nucleotide triphosphate hydrolases"/>
    <property type="match status" value="1"/>
</dbReference>
<dbReference type="GO" id="GO:0005525">
    <property type="term" value="F:GTP binding"/>
    <property type="evidence" value="ECO:0007669"/>
    <property type="project" value="UniProtKB-KW"/>
</dbReference>
<protein>
    <recommendedName>
        <fullName evidence="6">EngB-type G domain-containing protein</fullName>
    </recommendedName>
</protein>
<keyword evidence="3" id="KW-0460">Magnesium</keyword>
<keyword evidence="2" id="KW-0547">Nucleotide-binding</keyword>
<dbReference type="EMBL" id="JAUKUD010000005">
    <property type="protein sequence ID" value="KAK0743817.1"/>
    <property type="molecule type" value="Genomic_DNA"/>
</dbReference>
<dbReference type="Pfam" id="PF01926">
    <property type="entry name" value="MMR_HSR1"/>
    <property type="match status" value="1"/>
</dbReference>
<dbReference type="GO" id="GO:0046872">
    <property type="term" value="F:metal ion binding"/>
    <property type="evidence" value="ECO:0007669"/>
    <property type="project" value="UniProtKB-KW"/>
</dbReference>
<keyword evidence="8" id="KW-1185">Reference proteome</keyword>
<evidence type="ECO:0000256" key="2">
    <source>
        <dbReference type="ARBA" id="ARBA00022741"/>
    </source>
</evidence>
<sequence>MPPTLRHLVLRRTITTTTTCRAAVLRPRAPRKDPGPQPKIKPKKTSRTPLSPKSKPKPKSIAPNSPSKQTSPKPTGTNTTPLKPKPLSKTPPRSTRKLAPKVTTTAPKNPKRPTPQHTHTHSRKSKSPTRKPPSSNSKPKSTSTETKPPKPKKKAKPQPPTTPRPTPLDTNAPRPPAPPSISYLPPPSNDPSPTAIPAAPPPAAALDAATAVFTARPPAFLFSAPRFLNLPPNTTTPEICVLGRSNVGKSTLINAIGGLGTAQAGRAHGLAARRAQLAITSARAGSTITMNGYAFGGVAGATARAALAAREEDNKAALAEALSRGERREGGKRLKEALPAGRVLLVDMPGYGLNSRREWGVEIDKYLKRRKMLRGAVVLVDAKAGIKDGDRLALELLRNARVRTMVVMTKADKVGYGEAGMDKACLAVWKELRRVEGRGLHWGEGSGWDKEIWVTGAGDPTKSGGLGVEGARWAICKMVGLTEEVRTAVRPVVVEEKKVEAPKIVPFDQINWGQSAQAVDEKPVVEEKTAAKETSGRITSIEALEKMAMGKKNRRSQVNRGKPARPVEEKPAVEETGGRITSMEALQQMAMQKKNKRRFGKASF</sequence>
<gene>
    <name evidence="7" type="ORF">B0T18DRAFT_329853</name>
</gene>
<organism evidence="7 8">
    <name type="scientific">Schizothecium vesticola</name>
    <dbReference type="NCBI Taxonomy" id="314040"/>
    <lineage>
        <taxon>Eukaryota</taxon>
        <taxon>Fungi</taxon>
        <taxon>Dikarya</taxon>
        <taxon>Ascomycota</taxon>
        <taxon>Pezizomycotina</taxon>
        <taxon>Sordariomycetes</taxon>
        <taxon>Sordariomycetidae</taxon>
        <taxon>Sordariales</taxon>
        <taxon>Schizotheciaceae</taxon>
        <taxon>Schizothecium</taxon>
    </lineage>
</organism>
<proteinExistence type="predicted"/>
<feature type="domain" description="EngB-type G" evidence="6">
    <location>
        <begin position="235"/>
        <end position="481"/>
    </location>
</feature>
<dbReference type="Proteomes" id="UP001172155">
    <property type="component" value="Unassembled WGS sequence"/>
</dbReference>
<dbReference type="InterPro" id="IPR006073">
    <property type="entry name" value="GTP-bd"/>
</dbReference>
<evidence type="ECO:0000256" key="4">
    <source>
        <dbReference type="ARBA" id="ARBA00023134"/>
    </source>
</evidence>
<keyword evidence="4" id="KW-0342">GTP-binding</keyword>
<feature type="compositionally biased region" description="Pro residues" evidence="5">
    <location>
        <begin position="173"/>
        <end position="190"/>
    </location>
</feature>
<reference evidence="7" key="1">
    <citation type="submission" date="2023-06" db="EMBL/GenBank/DDBJ databases">
        <title>Genome-scale phylogeny and comparative genomics of the fungal order Sordariales.</title>
        <authorList>
            <consortium name="Lawrence Berkeley National Laboratory"/>
            <person name="Hensen N."/>
            <person name="Bonometti L."/>
            <person name="Westerberg I."/>
            <person name="Brannstrom I.O."/>
            <person name="Guillou S."/>
            <person name="Cros-Aarteil S."/>
            <person name="Calhoun S."/>
            <person name="Haridas S."/>
            <person name="Kuo A."/>
            <person name="Mondo S."/>
            <person name="Pangilinan J."/>
            <person name="Riley R."/>
            <person name="LaButti K."/>
            <person name="Andreopoulos B."/>
            <person name="Lipzen A."/>
            <person name="Chen C."/>
            <person name="Yanf M."/>
            <person name="Daum C."/>
            <person name="Ng V."/>
            <person name="Clum A."/>
            <person name="Steindorff A."/>
            <person name="Ohm R."/>
            <person name="Martin F."/>
            <person name="Silar P."/>
            <person name="Natvig D."/>
            <person name="Lalanne C."/>
            <person name="Gautier V."/>
            <person name="Ament-velasquez S.L."/>
            <person name="Kruys A."/>
            <person name="Hutchinson M.I."/>
            <person name="Powell A.J."/>
            <person name="Barry K."/>
            <person name="Miller A.N."/>
            <person name="Grigoriev I.V."/>
            <person name="Debuchy R."/>
            <person name="Gladieux P."/>
            <person name="Thoren M.H."/>
            <person name="Johannesson H."/>
        </authorList>
    </citation>
    <scope>NUCLEOTIDE SEQUENCE</scope>
    <source>
        <strain evidence="7">SMH3187-1</strain>
    </source>
</reference>
<evidence type="ECO:0000259" key="6">
    <source>
        <dbReference type="PROSITE" id="PS51706"/>
    </source>
</evidence>
<feature type="compositionally biased region" description="Basic residues" evidence="5">
    <location>
        <begin position="118"/>
        <end position="129"/>
    </location>
</feature>
<dbReference type="InterPro" id="IPR027417">
    <property type="entry name" value="P-loop_NTPase"/>
</dbReference>
<evidence type="ECO:0000256" key="5">
    <source>
        <dbReference type="SAM" id="MobiDB-lite"/>
    </source>
</evidence>
<feature type="compositionally biased region" description="Low complexity" evidence="5">
    <location>
        <begin position="132"/>
        <end position="146"/>
    </location>
</feature>
<comment type="caution">
    <text evidence="7">The sequence shown here is derived from an EMBL/GenBank/DDBJ whole genome shotgun (WGS) entry which is preliminary data.</text>
</comment>
<feature type="compositionally biased region" description="Basic and acidic residues" evidence="5">
    <location>
        <begin position="565"/>
        <end position="577"/>
    </location>
</feature>
<feature type="compositionally biased region" description="Pro residues" evidence="5">
    <location>
        <begin position="157"/>
        <end position="166"/>
    </location>
</feature>
<dbReference type="PANTHER" id="PTHR46498:SF1">
    <property type="entry name" value="GTP-BINDING PROTEIN 8"/>
    <property type="match status" value="1"/>
</dbReference>
<accession>A0AA40EQT7</accession>
<evidence type="ECO:0000256" key="1">
    <source>
        <dbReference type="ARBA" id="ARBA00022723"/>
    </source>
</evidence>
<dbReference type="InterPro" id="IPR030393">
    <property type="entry name" value="G_ENGB_dom"/>
</dbReference>
<evidence type="ECO:0000256" key="3">
    <source>
        <dbReference type="ARBA" id="ARBA00022842"/>
    </source>
</evidence>
<name>A0AA40EQT7_9PEZI</name>
<dbReference type="SUPFAM" id="SSF52540">
    <property type="entry name" value="P-loop containing nucleoside triphosphate hydrolases"/>
    <property type="match status" value="1"/>
</dbReference>
<evidence type="ECO:0000313" key="7">
    <source>
        <dbReference type="EMBL" id="KAK0743817.1"/>
    </source>
</evidence>
<dbReference type="PANTHER" id="PTHR46498">
    <property type="entry name" value="GTP-BINDING PROTEIN 8"/>
    <property type="match status" value="1"/>
</dbReference>
<feature type="compositionally biased region" description="Low complexity" evidence="5">
    <location>
        <begin position="47"/>
        <end position="93"/>
    </location>
</feature>